<dbReference type="Gene3D" id="2.40.30.170">
    <property type="match status" value="1"/>
</dbReference>
<dbReference type="GO" id="GO:1990281">
    <property type="term" value="C:efflux pump complex"/>
    <property type="evidence" value="ECO:0007669"/>
    <property type="project" value="TreeGrafter"/>
</dbReference>
<dbReference type="Pfam" id="PF25917">
    <property type="entry name" value="BSH_RND"/>
    <property type="match status" value="1"/>
</dbReference>
<dbReference type="InterPro" id="IPR006143">
    <property type="entry name" value="RND_pump_MFP"/>
</dbReference>
<dbReference type="PANTHER" id="PTHR30469:SF36">
    <property type="entry name" value="BLL3903 PROTEIN"/>
    <property type="match status" value="1"/>
</dbReference>
<dbReference type="InterPro" id="IPR058625">
    <property type="entry name" value="MdtA-like_BSH"/>
</dbReference>
<evidence type="ECO:0000256" key="1">
    <source>
        <dbReference type="ARBA" id="ARBA00009477"/>
    </source>
</evidence>
<reference evidence="3" key="1">
    <citation type="submission" date="2012-03" db="EMBL/GenBank/DDBJ databases">
        <title>Functional metagenomics reveals considerable lignocellulase gene clusters in the gut microbiome of a wood-feeding higher termite.</title>
        <authorList>
            <person name="Liu N."/>
        </authorList>
    </citation>
    <scope>NUCLEOTIDE SEQUENCE</scope>
</reference>
<evidence type="ECO:0000259" key="2">
    <source>
        <dbReference type="Pfam" id="PF25917"/>
    </source>
</evidence>
<accession>A0A806KIJ6</accession>
<dbReference type="Gene3D" id="2.40.420.20">
    <property type="match status" value="1"/>
</dbReference>
<dbReference type="Gene3D" id="1.10.287.470">
    <property type="entry name" value="Helix hairpin bin"/>
    <property type="match status" value="1"/>
</dbReference>
<sequence length="342" mass="36503">MASIILVQTISCSKEAEQQQRSGGRGGQAIVVEAVVAQTEQLKNSVRGVGILQPSKEVDIQAEMAGRIQTVYFKDGQDVRAGAYLVKIEDANLKAAMSKAHSKLMLTRNTAERKKQQFNAGAISAQEWEAVQADLQMAEADSADAAANLQKTLILAPFAGKLGISKINIGKRLAIGDHIVKLVQKYPLKADFSVADKYASVIKPGMEVEFSRAGISYKAVIEATESSLDGSTRTLQARAMIVGQPEELVPGAPIEFMLELPPRESLTVPPEAIGSDALGSTAYLYKGGKAVLTRIEIGTRFVDRVEVVNGIASSDTVLCVGASPVRDGGNVEISKIKSQNHP</sequence>
<dbReference type="NCBIfam" id="TIGR01730">
    <property type="entry name" value="RND_mfp"/>
    <property type="match status" value="1"/>
</dbReference>
<dbReference type="EMBL" id="JQ844215">
    <property type="protein sequence ID" value="AGS52894.1"/>
    <property type="molecule type" value="Genomic_DNA"/>
</dbReference>
<comment type="similarity">
    <text evidence="1">Belongs to the membrane fusion protein (MFP) (TC 8.A.1) family.</text>
</comment>
<feature type="domain" description="Multidrug resistance protein MdtA-like barrel-sandwich hybrid" evidence="2">
    <location>
        <begin position="57"/>
        <end position="177"/>
    </location>
</feature>
<dbReference type="GO" id="GO:0015562">
    <property type="term" value="F:efflux transmembrane transporter activity"/>
    <property type="evidence" value="ECO:0007669"/>
    <property type="project" value="TreeGrafter"/>
</dbReference>
<dbReference type="PANTHER" id="PTHR30469">
    <property type="entry name" value="MULTIDRUG RESISTANCE PROTEIN MDTA"/>
    <property type="match status" value="1"/>
</dbReference>
<dbReference type="AlphaFoldDB" id="A0A806KIJ6"/>
<proteinExistence type="inferred from homology"/>
<dbReference type="SUPFAM" id="SSF111369">
    <property type="entry name" value="HlyD-like secretion proteins"/>
    <property type="match status" value="1"/>
</dbReference>
<dbReference type="Gene3D" id="2.40.50.100">
    <property type="match status" value="1"/>
</dbReference>
<organism evidence="3">
    <name type="scientific">uncultured bacterium contig00016</name>
    <dbReference type="NCBI Taxonomy" id="1181507"/>
    <lineage>
        <taxon>Bacteria</taxon>
        <taxon>environmental samples</taxon>
    </lineage>
</organism>
<protein>
    <submittedName>
        <fullName evidence="3">Membrane fusion protein</fullName>
    </submittedName>
</protein>
<name>A0A806KIJ6_9BACT</name>
<evidence type="ECO:0000313" key="3">
    <source>
        <dbReference type="EMBL" id="AGS52894.1"/>
    </source>
</evidence>